<name>A0P4U6_9PROT</name>
<gene>
    <name evidence="12" type="ORF">MB2181_00745</name>
</gene>
<dbReference type="Proteomes" id="UP000054262">
    <property type="component" value="Unassembled WGS sequence"/>
</dbReference>
<keyword evidence="8 10" id="KW-0411">Iron-sulfur</keyword>
<evidence type="ECO:0000256" key="3">
    <source>
        <dbReference type="ARBA" id="ARBA00017228"/>
    </source>
</evidence>
<dbReference type="EMBL" id="AAUX01000001">
    <property type="protein sequence ID" value="EAV46556.1"/>
    <property type="molecule type" value="Genomic_DNA"/>
</dbReference>
<comment type="caution">
    <text evidence="12">The sequence shown here is derived from an EMBL/GenBank/DDBJ whole genome shotgun (WGS) entry which is preliminary data.</text>
</comment>
<dbReference type="NCBIfam" id="TIGR00539">
    <property type="entry name" value="hemN_rel"/>
    <property type="match status" value="1"/>
</dbReference>
<dbReference type="InterPro" id="IPR006638">
    <property type="entry name" value="Elp3/MiaA/NifB-like_rSAM"/>
</dbReference>
<dbReference type="SMART" id="SM00729">
    <property type="entry name" value="Elp3"/>
    <property type="match status" value="1"/>
</dbReference>
<evidence type="ECO:0000256" key="6">
    <source>
        <dbReference type="ARBA" id="ARBA00022723"/>
    </source>
</evidence>
<proteinExistence type="inferred from homology"/>
<evidence type="ECO:0000256" key="1">
    <source>
        <dbReference type="ARBA" id="ARBA00001966"/>
    </source>
</evidence>
<sequence>MTNNLIHNHLDDKPLSIYVHIPWCIHKCPYCDFNSHELRNSSIKDQEQIYTDALLNQITLSADYSGRTIHSIFFGGGTPSLFSPEAINRIILAISHQFTLANDCEVTLEANPGTIDKAYFKGYKDIGVNRVSLGIQSFNNIHLKSLERIHDKEQAYEAAQWARQLFDNINLDLMFALPNQTKSDLIHDIKIALAIRPDHISYYHLTIEPNTLFHKHPPSQPNEDDSADMGDIIIETLKQQNFDHYETSAFAKELKHCRHNMNYWEFGDYLGLGAGAHSKITLTDNQQKRFSCYKNPAQYIENVKKNTPFIEEKLLVKNELIFEFMMNALRLNHGFKKNLFISSTGVSLDQIKGELDIAKDKGLLIETSDIIKPTILGQQFLNELLQIFMRDR</sequence>
<dbReference type="InterPro" id="IPR034505">
    <property type="entry name" value="Coproporphyrinogen-III_oxidase"/>
</dbReference>
<dbReference type="SFLD" id="SFLDS00029">
    <property type="entry name" value="Radical_SAM"/>
    <property type="match status" value="1"/>
</dbReference>
<feature type="domain" description="Radical SAM core" evidence="11">
    <location>
        <begin position="9"/>
        <end position="243"/>
    </location>
</feature>
<dbReference type="SFLD" id="SFLDG01065">
    <property type="entry name" value="anaerobic_coproporphyrinogen-I"/>
    <property type="match status" value="1"/>
</dbReference>
<keyword evidence="10" id="KW-0004">4Fe-4S</keyword>
<comment type="subcellular location">
    <subcellularLocation>
        <location evidence="10">Cytoplasm</location>
    </subcellularLocation>
</comment>
<evidence type="ECO:0000256" key="7">
    <source>
        <dbReference type="ARBA" id="ARBA00023004"/>
    </source>
</evidence>
<keyword evidence="4 10" id="KW-0349">Heme</keyword>
<dbReference type="InterPro" id="IPR058240">
    <property type="entry name" value="rSAM_sf"/>
</dbReference>
<dbReference type="PANTHER" id="PTHR13932">
    <property type="entry name" value="COPROPORPHYRINIGEN III OXIDASE"/>
    <property type="match status" value="1"/>
</dbReference>
<dbReference type="GO" id="GO:0046872">
    <property type="term" value="F:metal ion binding"/>
    <property type="evidence" value="ECO:0007669"/>
    <property type="project" value="UniProtKB-UniRule"/>
</dbReference>
<keyword evidence="7 10" id="KW-0408">Iron</keyword>
<reference evidence="12 13" key="1">
    <citation type="submission" date="2006-11" db="EMBL/GenBank/DDBJ databases">
        <authorList>
            <person name="Giovannoni S."/>
            <person name="Vergin K."/>
            <person name="Ferriera S."/>
            <person name="Johnson J."/>
            <person name="Kravitz S."/>
            <person name="Beeson K."/>
            <person name="Sutton G."/>
            <person name="Rogers Y.-H."/>
            <person name="Friedman R."/>
            <person name="Frazier M."/>
            <person name="Venter J.C."/>
        </authorList>
    </citation>
    <scope>NUCLEOTIDE SEQUENCE [LARGE SCALE GENOMIC DNA]</scope>
    <source>
        <strain evidence="12 13">HTCC2181</strain>
    </source>
</reference>
<dbReference type="GO" id="GO:0006779">
    <property type="term" value="P:porphyrin-containing compound biosynthetic process"/>
    <property type="evidence" value="ECO:0007669"/>
    <property type="project" value="InterPro"/>
</dbReference>
<comment type="similarity">
    <text evidence="2">Belongs to the anaerobic coproporphyrinogen-III oxidase family. HemW subfamily.</text>
</comment>
<dbReference type="AlphaFoldDB" id="A0P4U6"/>
<dbReference type="Gene3D" id="3.20.20.70">
    <property type="entry name" value="Aldolase class I"/>
    <property type="match status" value="1"/>
</dbReference>
<dbReference type="PANTHER" id="PTHR13932:SF5">
    <property type="entry name" value="RADICAL S-ADENOSYL METHIONINE DOMAIN-CONTAINING PROTEIN 1, MITOCHONDRIAL"/>
    <property type="match status" value="1"/>
</dbReference>
<organism evidence="12 13">
    <name type="scientific">Methylophilales bacterium HTCC2181</name>
    <dbReference type="NCBI Taxonomy" id="383631"/>
    <lineage>
        <taxon>Bacteria</taxon>
        <taxon>Pseudomonadati</taxon>
        <taxon>Pseudomonadota</taxon>
        <taxon>Betaproteobacteria</taxon>
        <taxon>Nitrosomonadales</taxon>
        <taxon>OM43 clade</taxon>
    </lineage>
</organism>
<evidence type="ECO:0000256" key="9">
    <source>
        <dbReference type="ARBA" id="ARBA00023186"/>
    </source>
</evidence>
<comment type="function">
    <text evidence="10">Probably acts as a heme chaperone, transferring heme to an unknown acceptor. Binds one molecule of heme per monomer, possibly covalently. Binds 1 [4Fe-4S] cluster. The cluster is coordinated with 3 cysteines and an exchangeable S-adenosyl-L-methionine.</text>
</comment>
<keyword evidence="10" id="KW-0963">Cytoplasm</keyword>
<dbReference type="SFLD" id="SFLDG01082">
    <property type="entry name" value="B12-binding_domain_containing"/>
    <property type="match status" value="1"/>
</dbReference>
<evidence type="ECO:0000313" key="13">
    <source>
        <dbReference type="Proteomes" id="UP000054262"/>
    </source>
</evidence>
<dbReference type="PROSITE" id="PS51918">
    <property type="entry name" value="RADICAL_SAM"/>
    <property type="match status" value="1"/>
</dbReference>
<accession>A0P4U6</accession>
<evidence type="ECO:0000256" key="8">
    <source>
        <dbReference type="ARBA" id="ARBA00023014"/>
    </source>
</evidence>
<evidence type="ECO:0000256" key="2">
    <source>
        <dbReference type="ARBA" id="ARBA00006100"/>
    </source>
</evidence>
<dbReference type="SFLD" id="SFLDF00288">
    <property type="entry name" value="HemN-like__clustered_with_nucl"/>
    <property type="match status" value="1"/>
</dbReference>
<dbReference type="SFLD" id="SFLDF00562">
    <property type="entry name" value="HemN-like__clustered_with_heat"/>
    <property type="match status" value="1"/>
</dbReference>
<keyword evidence="5 10" id="KW-0949">S-adenosyl-L-methionine</keyword>
<dbReference type="InterPro" id="IPR007197">
    <property type="entry name" value="rSAM"/>
</dbReference>
<evidence type="ECO:0000256" key="10">
    <source>
        <dbReference type="RuleBase" id="RU364116"/>
    </source>
</evidence>
<dbReference type="GO" id="GO:0005737">
    <property type="term" value="C:cytoplasm"/>
    <property type="evidence" value="ECO:0007669"/>
    <property type="project" value="UniProtKB-SubCell"/>
</dbReference>
<keyword evidence="6 10" id="KW-0479">Metal-binding</keyword>
<keyword evidence="13" id="KW-1185">Reference proteome</keyword>
<dbReference type="SUPFAM" id="SSF102114">
    <property type="entry name" value="Radical SAM enzymes"/>
    <property type="match status" value="1"/>
</dbReference>
<comment type="cofactor">
    <cofactor evidence="1">
        <name>[4Fe-4S] cluster</name>
        <dbReference type="ChEBI" id="CHEBI:49883"/>
    </cofactor>
</comment>
<evidence type="ECO:0000256" key="5">
    <source>
        <dbReference type="ARBA" id="ARBA00022691"/>
    </source>
</evidence>
<dbReference type="InterPro" id="IPR010723">
    <property type="entry name" value="HemN_C"/>
</dbReference>
<dbReference type="InterPro" id="IPR004559">
    <property type="entry name" value="HemW-like"/>
</dbReference>
<evidence type="ECO:0000259" key="11">
    <source>
        <dbReference type="PROSITE" id="PS51918"/>
    </source>
</evidence>
<dbReference type="InterPro" id="IPR013785">
    <property type="entry name" value="Aldolase_TIM"/>
</dbReference>
<evidence type="ECO:0000256" key="4">
    <source>
        <dbReference type="ARBA" id="ARBA00022617"/>
    </source>
</evidence>
<dbReference type="GO" id="GO:0051539">
    <property type="term" value="F:4 iron, 4 sulfur cluster binding"/>
    <property type="evidence" value="ECO:0007669"/>
    <property type="project" value="UniProtKB-UniRule"/>
</dbReference>
<evidence type="ECO:0000313" key="12">
    <source>
        <dbReference type="EMBL" id="EAV46556.1"/>
    </source>
</evidence>
<dbReference type="GO" id="GO:0004109">
    <property type="term" value="F:coproporphyrinogen oxidase activity"/>
    <property type="evidence" value="ECO:0007669"/>
    <property type="project" value="InterPro"/>
</dbReference>
<keyword evidence="9 10" id="KW-0143">Chaperone</keyword>
<dbReference type="Pfam" id="PF06969">
    <property type="entry name" value="HemN_C"/>
    <property type="match status" value="1"/>
</dbReference>
<dbReference type="CDD" id="cd01335">
    <property type="entry name" value="Radical_SAM"/>
    <property type="match status" value="1"/>
</dbReference>
<protein>
    <recommendedName>
        <fullName evidence="3 10">Heme chaperone HemW</fullName>
    </recommendedName>
</protein>
<dbReference type="Pfam" id="PF04055">
    <property type="entry name" value="Radical_SAM"/>
    <property type="match status" value="1"/>
</dbReference>